<accession>A0ABT2AKB1</accession>
<dbReference type="EMBL" id="JANUHA010000005">
    <property type="protein sequence ID" value="MCS0596672.1"/>
    <property type="molecule type" value="Genomic_DNA"/>
</dbReference>
<gene>
    <name evidence="3" type="ORF">NX780_09935</name>
</gene>
<keyword evidence="4" id="KW-1185">Reference proteome</keyword>
<feature type="region of interest" description="Disordered" evidence="1">
    <location>
        <begin position="76"/>
        <end position="103"/>
    </location>
</feature>
<feature type="compositionally biased region" description="Pro residues" evidence="1">
    <location>
        <begin position="93"/>
        <end position="103"/>
    </location>
</feature>
<proteinExistence type="predicted"/>
<keyword evidence="2" id="KW-0732">Signal</keyword>
<protein>
    <recommendedName>
        <fullName evidence="5">Secreted protein</fullName>
    </recommendedName>
</protein>
<dbReference type="RefSeq" id="WP_258827705.1">
    <property type="nucleotide sequence ID" value="NZ_JANUHA010000005.1"/>
</dbReference>
<comment type="caution">
    <text evidence="3">The sequence shown here is derived from an EMBL/GenBank/DDBJ whole genome shotgun (WGS) entry which is preliminary data.</text>
</comment>
<evidence type="ECO:0000256" key="1">
    <source>
        <dbReference type="SAM" id="MobiDB-lite"/>
    </source>
</evidence>
<sequence length="103" mass="10854">MRRLFVIFLILLFPLNVFALSMSVSGAQQGDAVVLALEAGTLTGESHGDLDPDEPPSVADLHDIVNHEPSLRLATWPAGALPPHDAAPHSHSLPPPLKPPCAA</sequence>
<evidence type="ECO:0000256" key="2">
    <source>
        <dbReference type="SAM" id="SignalP"/>
    </source>
</evidence>
<evidence type="ECO:0008006" key="5">
    <source>
        <dbReference type="Google" id="ProtNLM"/>
    </source>
</evidence>
<reference evidence="3 4" key="1">
    <citation type="submission" date="2022-08" db="EMBL/GenBank/DDBJ databases">
        <title>Reclassification of Massilia species as members of the genera Telluria, Duganella, Pseudoduganella, Mokoshia gen. nov. and Zemynaea gen. nov. using orthogonal and non-orthogonal genome-based approaches.</title>
        <authorList>
            <person name="Bowman J.P."/>
        </authorList>
    </citation>
    <scope>NUCLEOTIDE SEQUENCE [LARGE SCALE GENOMIC DNA]</scope>
    <source>
        <strain evidence="3 4">JCM 31661</strain>
    </source>
</reference>
<feature type="signal peptide" evidence="2">
    <location>
        <begin position="1"/>
        <end position="19"/>
    </location>
</feature>
<evidence type="ECO:0000313" key="3">
    <source>
        <dbReference type="EMBL" id="MCS0596672.1"/>
    </source>
</evidence>
<feature type="chain" id="PRO_5045839170" description="Secreted protein" evidence="2">
    <location>
        <begin position="20"/>
        <end position="103"/>
    </location>
</feature>
<name>A0ABT2AKB1_9BURK</name>
<organism evidence="3 4">
    <name type="scientific">Massilia agri</name>
    <dbReference type="NCBI Taxonomy" id="1886785"/>
    <lineage>
        <taxon>Bacteria</taxon>
        <taxon>Pseudomonadati</taxon>
        <taxon>Pseudomonadota</taxon>
        <taxon>Betaproteobacteria</taxon>
        <taxon>Burkholderiales</taxon>
        <taxon>Oxalobacteraceae</taxon>
        <taxon>Telluria group</taxon>
        <taxon>Massilia</taxon>
    </lineage>
</organism>
<dbReference type="Proteomes" id="UP001206572">
    <property type="component" value="Unassembled WGS sequence"/>
</dbReference>
<evidence type="ECO:0000313" key="4">
    <source>
        <dbReference type="Proteomes" id="UP001206572"/>
    </source>
</evidence>
<feature type="compositionally biased region" description="Low complexity" evidence="1">
    <location>
        <begin position="81"/>
        <end position="92"/>
    </location>
</feature>